<organism evidence="3 4">
    <name type="scientific">Amphibalanus amphitrite</name>
    <name type="common">Striped barnacle</name>
    <name type="synonym">Balanus amphitrite</name>
    <dbReference type="NCBI Taxonomy" id="1232801"/>
    <lineage>
        <taxon>Eukaryota</taxon>
        <taxon>Metazoa</taxon>
        <taxon>Ecdysozoa</taxon>
        <taxon>Arthropoda</taxon>
        <taxon>Crustacea</taxon>
        <taxon>Multicrustacea</taxon>
        <taxon>Cirripedia</taxon>
        <taxon>Thoracica</taxon>
        <taxon>Thoracicalcarea</taxon>
        <taxon>Balanomorpha</taxon>
        <taxon>Balanoidea</taxon>
        <taxon>Balanidae</taxon>
        <taxon>Amphibalaninae</taxon>
        <taxon>Amphibalanus</taxon>
    </lineage>
</organism>
<feature type="chain" id="PRO_5025588702" description="C-type lectin domain-containing protein" evidence="1">
    <location>
        <begin position="23"/>
        <end position="249"/>
    </location>
</feature>
<keyword evidence="4" id="KW-1185">Reference proteome</keyword>
<dbReference type="EMBL" id="VIIS01002032">
    <property type="protein sequence ID" value="KAF0289413.1"/>
    <property type="molecule type" value="Genomic_DNA"/>
</dbReference>
<sequence length="249" mass="26290">MRVSSAALPAALLVALLSGGLCQRSYVYPRREAPKAPLEPLGAPLPAPSLTGCASRCGVQPRCAAFQLSGGLCRLFAPPAPTEEEPGGPLGPDLPPAPLPAGPLHLLTSTSATYLYSGRRWRTTALLERALPRSAAVAACNSLRPTGHLPVIHSAEKNAHVRSVLTPSGRDGWLGMATADLPPYGFWDDHSPLDWTNWDGVTSPESPEPNGYAMNDTLPVDAAAMDPAGLWYDTSSRLENVPLCDQQLG</sequence>
<dbReference type="InterPro" id="IPR016186">
    <property type="entry name" value="C-type_lectin-like/link_sf"/>
</dbReference>
<gene>
    <name evidence="3" type="ORF">FJT64_012341</name>
</gene>
<protein>
    <recommendedName>
        <fullName evidence="2">C-type lectin domain-containing protein</fullName>
    </recommendedName>
</protein>
<dbReference type="Proteomes" id="UP000440578">
    <property type="component" value="Unassembled WGS sequence"/>
</dbReference>
<dbReference type="InterPro" id="IPR001304">
    <property type="entry name" value="C-type_lectin-like"/>
</dbReference>
<dbReference type="CDD" id="cd00037">
    <property type="entry name" value="CLECT"/>
    <property type="match status" value="1"/>
</dbReference>
<proteinExistence type="predicted"/>
<dbReference type="Pfam" id="PF00059">
    <property type="entry name" value="Lectin_C"/>
    <property type="match status" value="1"/>
</dbReference>
<evidence type="ECO:0000259" key="2">
    <source>
        <dbReference type="PROSITE" id="PS50041"/>
    </source>
</evidence>
<evidence type="ECO:0000256" key="1">
    <source>
        <dbReference type="SAM" id="SignalP"/>
    </source>
</evidence>
<dbReference type="AlphaFoldDB" id="A0A6A4V6T9"/>
<dbReference type="PROSITE" id="PS50041">
    <property type="entry name" value="C_TYPE_LECTIN_2"/>
    <property type="match status" value="1"/>
</dbReference>
<evidence type="ECO:0000313" key="3">
    <source>
        <dbReference type="EMBL" id="KAF0289413.1"/>
    </source>
</evidence>
<dbReference type="SUPFAM" id="SSF56436">
    <property type="entry name" value="C-type lectin-like"/>
    <property type="match status" value="1"/>
</dbReference>
<reference evidence="3 4" key="1">
    <citation type="submission" date="2019-07" db="EMBL/GenBank/DDBJ databases">
        <title>Draft genome assembly of a fouling barnacle, Amphibalanus amphitrite (Darwin, 1854): The first reference genome for Thecostraca.</title>
        <authorList>
            <person name="Kim W."/>
        </authorList>
    </citation>
    <scope>NUCLEOTIDE SEQUENCE [LARGE SCALE GENOMIC DNA]</scope>
    <source>
        <strain evidence="3">SNU_AA5</strain>
        <tissue evidence="3">Soma without cirri and trophi</tissue>
    </source>
</reference>
<name>A0A6A4V6T9_AMPAM</name>
<feature type="domain" description="C-type lectin" evidence="2">
    <location>
        <begin position="116"/>
        <end position="245"/>
    </location>
</feature>
<feature type="signal peptide" evidence="1">
    <location>
        <begin position="1"/>
        <end position="22"/>
    </location>
</feature>
<dbReference type="Gene3D" id="3.10.100.10">
    <property type="entry name" value="Mannose-Binding Protein A, subunit A"/>
    <property type="match status" value="1"/>
</dbReference>
<dbReference type="InterPro" id="IPR016187">
    <property type="entry name" value="CTDL_fold"/>
</dbReference>
<accession>A0A6A4V6T9</accession>
<comment type="caution">
    <text evidence="3">The sequence shown here is derived from an EMBL/GenBank/DDBJ whole genome shotgun (WGS) entry which is preliminary data.</text>
</comment>
<evidence type="ECO:0000313" key="4">
    <source>
        <dbReference type="Proteomes" id="UP000440578"/>
    </source>
</evidence>
<keyword evidence="1" id="KW-0732">Signal</keyword>